<gene>
    <name evidence="2" type="ORF">A0J61_10440</name>
</gene>
<dbReference type="OrthoDB" id="2281144at2759"/>
<dbReference type="EMBL" id="LUGH01001173">
    <property type="protein sequence ID" value="OBZ81511.1"/>
    <property type="molecule type" value="Genomic_DNA"/>
</dbReference>
<dbReference type="Gene3D" id="3.60.10.10">
    <property type="entry name" value="Endonuclease/exonuclease/phosphatase"/>
    <property type="match status" value="1"/>
</dbReference>
<feature type="region of interest" description="Disordered" evidence="1">
    <location>
        <begin position="214"/>
        <end position="254"/>
    </location>
</feature>
<comment type="caution">
    <text evidence="2">The sequence shown here is derived from an EMBL/GenBank/DDBJ whole genome shotgun (WGS) entry which is preliminary data.</text>
</comment>
<feature type="compositionally biased region" description="Low complexity" evidence="1">
    <location>
        <begin position="236"/>
        <end position="254"/>
    </location>
</feature>
<dbReference type="AlphaFoldDB" id="A0A1C7MXM3"/>
<dbReference type="Proteomes" id="UP000093000">
    <property type="component" value="Unassembled WGS sequence"/>
</dbReference>
<proteinExistence type="predicted"/>
<accession>A0A1C7MXM3</accession>
<organism evidence="2 3">
    <name type="scientific">Choanephora cucurbitarum</name>
    <dbReference type="NCBI Taxonomy" id="101091"/>
    <lineage>
        <taxon>Eukaryota</taxon>
        <taxon>Fungi</taxon>
        <taxon>Fungi incertae sedis</taxon>
        <taxon>Mucoromycota</taxon>
        <taxon>Mucoromycotina</taxon>
        <taxon>Mucoromycetes</taxon>
        <taxon>Mucorales</taxon>
        <taxon>Mucorineae</taxon>
        <taxon>Choanephoraceae</taxon>
        <taxon>Choanephoroideae</taxon>
        <taxon>Choanephora</taxon>
    </lineage>
</organism>
<dbReference type="InParanoid" id="A0A1C7MXM3"/>
<sequence length="254" mass="28919">MIDTFSFVDSDRIQLIQAGHTQQQNETFYLLNLYALAGASTARRTFFRHLHNILDNMQNIIDLDRFIISGDFNYSHLRQSDVTTSTSQRWRSMLSQTFYNAMNTGDLQDFPTFQRKRGTDYSMPTIDYIYLRKDISIGLCDTDISPLPSIWSDHSVLSVHIRMGTSSTGPGLWRGNPTYASHSKLRTHLELRLQKLMTGWQADLTAQQKWEQVKETTRRNTSNEANTITQIPASPSSRLPDSDLAASSSADCNP</sequence>
<keyword evidence="3" id="KW-1185">Reference proteome</keyword>
<reference evidence="2 3" key="1">
    <citation type="submission" date="2016-03" db="EMBL/GenBank/DDBJ databases">
        <title>Choanephora cucurbitarum.</title>
        <authorList>
            <person name="Min B."/>
            <person name="Park H."/>
            <person name="Park J.-H."/>
            <person name="Shin H.-D."/>
            <person name="Choi I.-G."/>
        </authorList>
    </citation>
    <scope>NUCLEOTIDE SEQUENCE [LARGE SCALE GENOMIC DNA]</scope>
    <source>
        <strain evidence="2 3">KUS-F28377</strain>
    </source>
</reference>
<evidence type="ECO:0000313" key="3">
    <source>
        <dbReference type="Proteomes" id="UP000093000"/>
    </source>
</evidence>
<evidence type="ECO:0000313" key="2">
    <source>
        <dbReference type="EMBL" id="OBZ81511.1"/>
    </source>
</evidence>
<evidence type="ECO:0000256" key="1">
    <source>
        <dbReference type="SAM" id="MobiDB-lite"/>
    </source>
</evidence>
<protein>
    <recommendedName>
        <fullName evidence="4">Endonuclease/exonuclease/phosphatase domain-containing protein</fullName>
    </recommendedName>
</protein>
<name>A0A1C7MXM3_9FUNG</name>
<evidence type="ECO:0008006" key="4">
    <source>
        <dbReference type="Google" id="ProtNLM"/>
    </source>
</evidence>
<dbReference type="SUPFAM" id="SSF56219">
    <property type="entry name" value="DNase I-like"/>
    <property type="match status" value="1"/>
</dbReference>
<feature type="compositionally biased region" description="Polar residues" evidence="1">
    <location>
        <begin position="219"/>
        <end position="235"/>
    </location>
</feature>
<dbReference type="InterPro" id="IPR036691">
    <property type="entry name" value="Endo/exonu/phosph_ase_sf"/>
</dbReference>